<gene>
    <name evidence="1" type="ORF">E4U57_000493</name>
</gene>
<organism evidence="1 2">
    <name type="scientific">Claviceps arundinis</name>
    <dbReference type="NCBI Taxonomy" id="1623583"/>
    <lineage>
        <taxon>Eukaryota</taxon>
        <taxon>Fungi</taxon>
        <taxon>Dikarya</taxon>
        <taxon>Ascomycota</taxon>
        <taxon>Pezizomycotina</taxon>
        <taxon>Sordariomycetes</taxon>
        <taxon>Hypocreomycetidae</taxon>
        <taxon>Hypocreales</taxon>
        <taxon>Clavicipitaceae</taxon>
        <taxon>Claviceps</taxon>
    </lineage>
</organism>
<dbReference type="PANTHER" id="PTHR31669">
    <property type="entry name" value="PROTEIN FAR1-RELATED SEQUENCE 10-RELATED"/>
    <property type="match status" value="1"/>
</dbReference>
<evidence type="ECO:0000313" key="1">
    <source>
        <dbReference type="EMBL" id="KAG5959793.1"/>
    </source>
</evidence>
<dbReference type="PANTHER" id="PTHR31669:SF251">
    <property type="entry name" value="PROTEIN FAR1-RELATED SEQUENCE"/>
    <property type="match status" value="1"/>
</dbReference>
<dbReference type="InterPro" id="IPR031052">
    <property type="entry name" value="FHY3/FAR1"/>
</dbReference>
<proteinExistence type="predicted"/>
<protein>
    <recommendedName>
        <fullName evidence="3">FAR1 domain-containing protein</fullName>
    </recommendedName>
</protein>
<comment type="caution">
    <text evidence="1">The sequence shown here is derived from an EMBL/GenBank/DDBJ whole genome shotgun (WGS) entry which is preliminary data.</text>
</comment>
<keyword evidence="2" id="KW-1185">Reference proteome</keyword>
<name>A0ABQ7PCZ4_9HYPO</name>
<reference evidence="1 2" key="1">
    <citation type="journal article" date="2020" name="bioRxiv">
        <title>Whole genome comparisons of ergot fungi reveals the divergence and evolution of species within the genus Claviceps are the result of varying mechanisms driving genome evolution and host range expansion.</title>
        <authorList>
            <person name="Wyka S.A."/>
            <person name="Mondo S.J."/>
            <person name="Liu M."/>
            <person name="Dettman J."/>
            <person name="Nalam V."/>
            <person name="Broders K.D."/>
        </authorList>
    </citation>
    <scope>NUCLEOTIDE SEQUENCE [LARGE SCALE GENOMIC DNA]</scope>
    <source>
        <strain evidence="1 2">LM583</strain>
    </source>
</reference>
<evidence type="ECO:0000313" key="2">
    <source>
        <dbReference type="Proteomes" id="UP000742024"/>
    </source>
</evidence>
<dbReference type="EMBL" id="SRPR01000112">
    <property type="protein sequence ID" value="KAG5959793.1"/>
    <property type="molecule type" value="Genomic_DNA"/>
</dbReference>
<evidence type="ECO:0008006" key="3">
    <source>
        <dbReference type="Google" id="ProtNLM"/>
    </source>
</evidence>
<dbReference type="Proteomes" id="UP000742024">
    <property type="component" value="Unassembled WGS sequence"/>
</dbReference>
<sequence length="205" mass="23705">MEALYRQTFSNLEAIKAAINSTCEDLGFSVVTHRSLPNATNPSRIQLRCCKGRQYRSQQGTAGRLRPNTSSQMTACLFKLEIRVDRGVYALNRVESSQICDHNHELDAAPLLQVRNKRLQQSEEKIPSLWNSGIPPLQILKNLRYDDAQAAEGITRNDIYNLIRRHRQRELNGRTEVEWLYDQLQDNPAYLFKDNSYRAPKARSW</sequence>
<accession>A0ABQ7PCZ4</accession>